<dbReference type="EMBL" id="ML143387">
    <property type="protein sequence ID" value="TBU35007.1"/>
    <property type="molecule type" value="Genomic_DNA"/>
</dbReference>
<dbReference type="OrthoDB" id="3255301at2759"/>
<evidence type="ECO:0000313" key="2">
    <source>
        <dbReference type="EMBL" id="TBU35007.1"/>
    </source>
</evidence>
<dbReference type="Proteomes" id="UP000292957">
    <property type="component" value="Unassembled WGS sequence"/>
</dbReference>
<organism evidence="2">
    <name type="scientific">Dichomitus squalens</name>
    <dbReference type="NCBI Taxonomy" id="114155"/>
    <lineage>
        <taxon>Eukaryota</taxon>
        <taxon>Fungi</taxon>
        <taxon>Dikarya</taxon>
        <taxon>Basidiomycota</taxon>
        <taxon>Agaricomycotina</taxon>
        <taxon>Agaricomycetes</taxon>
        <taxon>Polyporales</taxon>
        <taxon>Polyporaceae</taxon>
        <taxon>Dichomitus</taxon>
    </lineage>
</organism>
<dbReference type="AlphaFoldDB" id="A0A4Q9N4S7"/>
<reference evidence="2" key="1">
    <citation type="submission" date="2019-01" db="EMBL/GenBank/DDBJ databases">
        <title>Draft genome sequences of three monokaryotic isolates of the white-rot basidiomycete fungus Dichomitus squalens.</title>
        <authorList>
            <consortium name="DOE Joint Genome Institute"/>
            <person name="Lopez S.C."/>
            <person name="Andreopoulos B."/>
            <person name="Pangilinan J."/>
            <person name="Lipzen A."/>
            <person name="Riley R."/>
            <person name="Ahrendt S."/>
            <person name="Ng V."/>
            <person name="Barry K."/>
            <person name="Daum C."/>
            <person name="Grigoriev I.V."/>
            <person name="Hilden K.S."/>
            <person name="Makela M.R."/>
            <person name="de Vries R.P."/>
        </authorList>
    </citation>
    <scope>NUCLEOTIDE SEQUENCE [LARGE SCALE GENOMIC DNA]</scope>
    <source>
        <strain evidence="2">OM18370.1</strain>
    </source>
</reference>
<sequence>MGARQPNRVRIGQRGLDGKPLGMTSLAATDIPRRPLYTLSALSHFPSLLRLHILNLPIHTIARVRPVWIKKPPSLPVPITPLTMTSLMTVATTPAPSPFNPMASRPRVSSPLAASAQANPVSSRNHSFPTSRPLRPFPSLAIKPSTPARKPVKILEPPANFKGAFVLNLTPAELSRRD</sequence>
<feature type="compositionally biased region" description="Polar residues" evidence="1">
    <location>
        <begin position="116"/>
        <end position="130"/>
    </location>
</feature>
<feature type="region of interest" description="Disordered" evidence="1">
    <location>
        <begin position="102"/>
        <end position="151"/>
    </location>
</feature>
<gene>
    <name evidence="2" type="ORF">BD311DRAFT_773169</name>
</gene>
<name>A0A4Q9N4S7_9APHY</name>
<accession>A0A4Q9N4S7</accession>
<proteinExistence type="predicted"/>
<evidence type="ECO:0000256" key="1">
    <source>
        <dbReference type="SAM" id="MobiDB-lite"/>
    </source>
</evidence>
<protein>
    <submittedName>
        <fullName evidence="2">Uncharacterized protein</fullName>
    </submittedName>
</protein>